<dbReference type="EMBL" id="NHYE01005314">
    <property type="protein sequence ID" value="PPQ74781.1"/>
    <property type="molecule type" value="Genomic_DNA"/>
</dbReference>
<proteinExistence type="predicted"/>
<name>A0A409W8C0_9AGAR</name>
<dbReference type="InParanoid" id="A0A409W8C0"/>
<evidence type="ECO:0000313" key="3">
    <source>
        <dbReference type="Proteomes" id="UP000284706"/>
    </source>
</evidence>
<keyword evidence="3" id="KW-1185">Reference proteome</keyword>
<sequence>MNSPPDPGSPSPSTPSSGSPPPEEANFQPANSGRGYIENFTSQLSNAFGGGSSSSKRRLPTGSFGAGSSTRDAKTRRRGESSRQNTTTATWDGMKEASGGKKEKDELIDTALVEQLRKEIGDPFQEPGVKG</sequence>
<comment type="caution">
    <text evidence="2">The sequence shown here is derived from an EMBL/GenBank/DDBJ whole genome shotgun (WGS) entry which is preliminary data.</text>
</comment>
<dbReference type="Proteomes" id="UP000284706">
    <property type="component" value="Unassembled WGS sequence"/>
</dbReference>
<feature type="compositionally biased region" description="Basic and acidic residues" evidence="1">
    <location>
        <begin position="93"/>
        <end position="106"/>
    </location>
</feature>
<organism evidence="2 3">
    <name type="scientific">Gymnopilus dilepis</name>
    <dbReference type="NCBI Taxonomy" id="231916"/>
    <lineage>
        <taxon>Eukaryota</taxon>
        <taxon>Fungi</taxon>
        <taxon>Dikarya</taxon>
        <taxon>Basidiomycota</taxon>
        <taxon>Agaricomycotina</taxon>
        <taxon>Agaricomycetes</taxon>
        <taxon>Agaricomycetidae</taxon>
        <taxon>Agaricales</taxon>
        <taxon>Agaricineae</taxon>
        <taxon>Hymenogastraceae</taxon>
        <taxon>Gymnopilus</taxon>
    </lineage>
</organism>
<dbReference type="OrthoDB" id="2726318at2759"/>
<evidence type="ECO:0000256" key="1">
    <source>
        <dbReference type="SAM" id="MobiDB-lite"/>
    </source>
</evidence>
<reference evidence="2 3" key="1">
    <citation type="journal article" date="2018" name="Evol. Lett.">
        <title>Horizontal gene cluster transfer increased hallucinogenic mushroom diversity.</title>
        <authorList>
            <person name="Reynolds H.T."/>
            <person name="Vijayakumar V."/>
            <person name="Gluck-Thaler E."/>
            <person name="Korotkin H.B."/>
            <person name="Matheny P.B."/>
            <person name="Slot J.C."/>
        </authorList>
    </citation>
    <scope>NUCLEOTIDE SEQUENCE [LARGE SCALE GENOMIC DNA]</scope>
    <source>
        <strain evidence="2 3">SRW20</strain>
    </source>
</reference>
<dbReference type="AlphaFoldDB" id="A0A409W8C0"/>
<gene>
    <name evidence="2" type="ORF">CVT26_004889</name>
</gene>
<feature type="compositionally biased region" description="Pro residues" evidence="1">
    <location>
        <begin position="1"/>
        <end position="23"/>
    </location>
</feature>
<accession>A0A409W8C0</accession>
<protein>
    <submittedName>
        <fullName evidence="2">Uncharacterized protein</fullName>
    </submittedName>
</protein>
<evidence type="ECO:0000313" key="2">
    <source>
        <dbReference type="EMBL" id="PPQ74781.1"/>
    </source>
</evidence>
<feature type="region of interest" description="Disordered" evidence="1">
    <location>
        <begin position="1"/>
        <end position="106"/>
    </location>
</feature>